<accession>A0ABN6S583</accession>
<protein>
    <submittedName>
        <fullName evidence="1">Uncharacterized protein</fullName>
    </submittedName>
</protein>
<dbReference type="Proteomes" id="UP001317742">
    <property type="component" value="Chromosome"/>
</dbReference>
<keyword evidence="2" id="KW-1185">Reference proteome</keyword>
<organism evidence="1 2">
    <name type="scientific">Pseudodesulfovibrio nedwellii</name>
    <dbReference type="NCBI Taxonomy" id="2973072"/>
    <lineage>
        <taxon>Bacteria</taxon>
        <taxon>Pseudomonadati</taxon>
        <taxon>Thermodesulfobacteriota</taxon>
        <taxon>Desulfovibrionia</taxon>
        <taxon>Desulfovibrionales</taxon>
        <taxon>Desulfovibrionaceae</taxon>
    </lineage>
</organism>
<proteinExistence type="predicted"/>
<gene>
    <name evidence="1" type="ORF">SYK_15030</name>
</gene>
<evidence type="ECO:0000313" key="2">
    <source>
        <dbReference type="Proteomes" id="UP001317742"/>
    </source>
</evidence>
<sequence>MDTALTEELTAFLDTWTTDPNKTKDCFQTFKKHLEGLEGVTLDFVARPGITFSLRATHANQKKRSLFAMVDIIDDDPADRWLSVCFYKELVDDPDEIGDEVPEGLMGEDAKCFDLYEGDDDKVNYIKDRLSAASLSAAAE</sequence>
<dbReference type="RefSeq" id="WP_281763002.1">
    <property type="nucleotide sequence ID" value="NZ_AP026709.1"/>
</dbReference>
<evidence type="ECO:0000313" key="1">
    <source>
        <dbReference type="EMBL" id="BDQ37143.1"/>
    </source>
</evidence>
<dbReference type="EMBL" id="AP026709">
    <property type="protein sequence ID" value="BDQ37143.1"/>
    <property type="molecule type" value="Genomic_DNA"/>
</dbReference>
<name>A0ABN6S583_9BACT</name>
<reference evidence="1 2" key="1">
    <citation type="submission" date="2022-08" db="EMBL/GenBank/DDBJ databases">
        <title>Genome Sequence of the sulphate-reducing bacterium, Pseudodesulfovibrio sp. SYK.</title>
        <authorList>
            <person name="Kondo R."/>
            <person name="Kataoka T."/>
        </authorList>
    </citation>
    <scope>NUCLEOTIDE SEQUENCE [LARGE SCALE GENOMIC DNA]</scope>
    <source>
        <strain evidence="1 2">SYK</strain>
    </source>
</reference>